<evidence type="ECO:0000313" key="3">
    <source>
        <dbReference type="EMBL" id="OCB84501.1"/>
    </source>
</evidence>
<dbReference type="PANTHER" id="PTHR21340:SF0">
    <property type="entry name" value="BIS(5'-NUCLEOSYL)-TETRAPHOSPHATASE [ASYMMETRICAL]"/>
    <property type="match status" value="1"/>
</dbReference>
<dbReference type="InterPro" id="IPR000086">
    <property type="entry name" value="NUDIX_hydrolase_dom"/>
</dbReference>
<dbReference type="AlphaFoldDB" id="A0A9Q5HRB0"/>
<dbReference type="GO" id="GO:0004081">
    <property type="term" value="F:bis(5'-nucleosyl)-tetraphosphatase (asymmetrical) activity"/>
    <property type="evidence" value="ECO:0007669"/>
    <property type="project" value="TreeGrafter"/>
</dbReference>
<evidence type="ECO:0000313" key="4">
    <source>
        <dbReference type="Proteomes" id="UP000757232"/>
    </source>
</evidence>
<keyword evidence="1" id="KW-0378">Hydrolase</keyword>
<dbReference type="InterPro" id="IPR051325">
    <property type="entry name" value="Nudix_hydrolase_domain"/>
</dbReference>
<name>A0A9Q5HRB0_SANBA</name>
<dbReference type="EMBL" id="LNZH02000215">
    <property type="protein sequence ID" value="OCB84501.1"/>
    <property type="molecule type" value="Genomic_DNA"/>
</dbReference>
<keyword evidence="4" id="KW-1185">Reference proteome</keyword>
<reference evidence="3" key="1">
    <citation type="submission" date="2016-06" db="EMBL/GenBank/DDBJ databases">
        <title>Draft Genome sequence of the fungus Inonotus baumii.</title>
        <authorList>
            <person name="Zhu H."/>
            <person name="Lin W."/>
        </authorList>
    </citation>
    <scope>NUCLEOTIDE SEQUENCE</scope>
    <source>
        <strain evidence="3">821</strain>
    </source>
</reference>
<accession>A0A9Q5HRB0</accession>
<dbReference type="SUPFAM" id="SSF55811">
    <property type="entry name" value="Nudix"/>
    <property type="match status" value="1"/>
</dbReference>
<dbReference type="Pfam" id="PF00293">
    <property type="entry name" value="NUDIX"/>
    <property type="match status" value="1"/>
</dbReference>
<gene>
    <name evidence="3" type="ORF">A7U60_g8487</name>
</gene>
<comment type="caution">
    <text evidence="3">The sequence shown here is derived from an EMBL/GenBank/DDBJ whole genome shotgun (WGS) entry which is preliminary data.</text>
</comment>
<protein>
    <recommendedName>
        <fullName evidence="2">Nudix hydrolase domain-containing protein</fullName>
    </recommendedName>
</protein>
<dbReference type="Gene3D" id="3.90.79.10">
    <property type="entry name" value="Nucleoside Triphosphate Pyrophosphohydrolase"/>
    <property type="match status" value="1"/>
</dbReference>
<evidence type="ECO:0000256" key="1">
    <source>
        <dbReference type="ARBA" id="ARBA00022801"/>
    </source>
</evidence>
<dbReference type="PANTHER" id="PTHR21340">
    <property type="entry name" value="DIADENOSINE 5,5-P1,P4-TETRAPHOSPHATE PYROPHOSPHOHYDROLASE MUTT"/>
    <property type="match status" value="1"/>
</dbReference>
<proteinExistence type="predicted"/>
<evidence type="ECO:0000259" key="2">
    <source>
        <dbReference type="PROSITE" id="PS51462"/>
    </source>
</evidence>
<dbReference type="OrthoDB" id="10259236at2759"/>
<dbReference type="Proteomes" id="UP000757232">
    <property type="component" value="Unassembled WGS sequence"/>
</dbReference>
<feature type="domain" description="Nudix hydrolase" evidence="2">
    <location>
        <begin position="15"/>
        <end position="149"/>
    </location>
</feature>
<sequence length="202" mass="22993">MAQGKWPVTQLAAHEFVNCAGTVLFRPPTESNALQVCLLHHLTKDEWLLPKGRQDQGESLAQAALRETYEETSYACDLLPVDMRTRAPASGSDMKDRPHFVRACTEPFTVSIRHVSERDLKFIWWFISRTSQTGAEKRSSTQMLSENFESKFWSVDVDVEDEAALEGAVSRLSYANDRQILTMAIKLVYNTYPGWFTKKKQG</sequence>
<dbReference type="GO" id="GO:0006754">
    <property type="term" value="P:ATP biosynthetic process"/>
    <property type="evidence" value="ECO:0007669"/>
    <property type="project" value="TreeGrafter"/>
</dbReference>
<dbReference type="GO" id="GO:0006167">
    <property type="term" value="P:AMP biosynthetic process"/>
    <property type="evidence" value="ECO:0007669"/>
    <property type="project" value="TreeGrafter"/>
</dbReference>
<dbReference type="PROSITE" id="PS51462">
    <property type="entry name" value="NUDIX"/>
    <property type="match status" value="1"/>
</dbReference>
<organism evidence="3 4">
    <name type="scientific">Sanghuangporus baumii</name>
    <name type="common">Phellinus baumii</name>
    <dbReference type="NCBI Taxonomy" id="108892"/>
    <lineage>
        <taxon>Eukaryota</taxon>
        <taxon>Fungi</taxon>
        <taxon>Dikarya</taxon>
        <taxon>Basidiomycota</taxon>
        <taxon>Agaricomycotina</taxon>
        <taxon>Agaricomycetes</taxon>
        <taxon>Hymenochaetales</taxon>
        <taxon>Hymenochaetaceae</taxon>
        <taxon>Sanghuangporus</taxon>
    </lineage>
</organism>
<dbReference type="InterPro" id="IPR015797">
    <property type="entry name" value="NUDIX_hydrolase-like_dom_sf"/>
</dbReference>